<reference evidence="2" key="1">
    <citation type="submission" date="2019-04" db="EMBL/GenBank/DDBJ databases">
        <title>Sequencing of skin fungus with MAO and IRED activity.</title>
        <authorList>
            <person name="Marsaioli A.J."/>
            <person name="Bonatto J.M.C."/>
            <person name="Reis Junior O."/>
        </authorList>
    </citation>
    <scope>NUCLEOTIDE SEQUENCE</scope>
    <source>
        <strain evidence="2">28M1</strain>
    </source>
</reference>
<dbReference type="Proteomes" id="UP000758155">
    <property type="component" value="Unassembled WGS sequence"/>
</dbReference>
<protein>
    <submittedName>
        <fullName evidence="2">Uncharacterized protein</fullName>
    </submittedName>
</protein>
<dbReference type="AlphaFoldDB" id="A0A9P5C334"/>
<accession>A0A9P5C334</accession>
<comment type="caution">
    <text evidence="2">The sequence shown here is derived from an EMBL/GenBank/DDBJ whole genome shotgun (WGS) entry which is preliminary data.</text>
</comment>
<proteinExistence type="predicted"/>
<gene>
    <name evidence="2" type="ORF">E8E12_003039</name>
</gene>
<keyword evidence="1" id="KW-0732">Signal</keyword>
<keyword evidence="3" id="KW-1185">Reference proteome</keyword>
<feature type="chain" id="PRO_5040221188" evidence="1">
    <location>
        <begin position="21"/>
        <end position="360"/>
    </location>
</feature>
<name>A0A9P5C334_9PLEO</name>
<dbReference type="EMBL" id="SWKV01000014">
    <property type="protein sequence ID" value="KAF3042879.1"/>
    <property type="molecule type" value="Genomic_DNA"/>
</dbReference>
<dbReference type="OrthoDB" id="3497702at2759"/>
<evidence type="ECO:0000313" key="2">
    <source>
        <dbReference type="EMBL" id="KAF3042879.1"/>
    </source>
</evidence>
<evidence type="ECO:0000313" key="3">
    <source>
        <dbReference type="Proteomes" id="UP000758155"/>
    </source>
</evidence>
<feature type="signal peptide" evidence="1">
    <location>
        <begin position="1"/>
        <end position="20"/>
    </location>
</feature>
<sequence length="360" mass="38165">MKMLTSVLLAASSLLATTAAAAPSSSSIYTLSIRAQDPKLNGSAVVVKDESSANTFPNPLGSFSTGNPRHPYRFTVATVSEKDNLYEIKSTAGQKHLILNGNPIAPQLFETPIGGDPAAIPNKTATRTKFLILDDANTMTVKGAEDVKNANGKFDGAGSWRACNRSTVDYQLYWFDGLSNLTAIVGTCESVRLVLEEVKPSASSTVVPATTMVTSGYITGVPAPTAVTVTSLCSVSTATTKPTSILPVPSATPISQITIRIFNDQTGANAEASVPADGIPHSVPDLFRGKAIDNKGDILGTSAQLVKFSDSTKCSLVNLNIRDWVFELDGRARNFVDLDEDTSKAVPVWLNGFTFQCRQA</sequence>
<organism evidence="2 3">
    <name type="scientific">Didymella heteroderae</name>
    <dbReference type="NCBI Taxonomy" id="1769908"/>
    <lineage>
        <taxon>Eukaryota</taxon>
        <taxon>Fungi</taxon>
        <taxon>Dikarya</taxon>
        <taxon>Ascomycota</taxon>
        <taxon>Pezizomycotina</taxon>
        <taxon>Dothideomycetes</taxon>
        <taxon>Pleosporomycetidae</taxon>
        <taxon>Pleosporales</taxon>
        <taxon>Pleosporineae</taxon>
        <taxon>Didymellaceae</taxon>
        <taxon>Didymella</taxon>
    </lineage>
</organism>
<evidence type="ECO:0000256" key="1">
    <source>
        <dbReference type="SAM" id="SignalP"/>
    </source>
</evidence>